<keyword evidence="10" id="KW-1040">Host Golgi apparatus</keyword>
<evidence type="ECO:0000256" key="5">
    <source>
        <dbReference type="ARBA" id="ARBA00005604"/>
    </source>
</evidence>
<comment type="subcellular location">
    <subcellularLocation>
        <location evidence="1">Host Golgi apparatus</location>
    </subcellularLocation>
    <subcellularLocation>
        <location evidence="3">Host cytoplasm</location>
    </subcellularLocation>
    <subcellularLocation>
        <location evidence="2">Host nucleus</location>
    </subcellularLocation>
    <subcellularLocation>
        <location evidence="4">Virion tegument</location>
    </subcellularLocation>
</comment>
<dbReference type="GO" id="GO:0019033">
    <property type="term" value="C:viral tegument"/>
    <property type="evidence" value="ECO:0007669"/>
    <property type="project" value="UniProtKB-SubCell"/>
</dbReference>
<proteinExistence type="inferred from homology"/>
<dbReference type="GeneID" id="9829308"/>
<dbReference type="InterPro" id="IPR006908">
    <property type="entry name" value="Herpes_UL49"/>
</dbReference>
<keyword evidence="11" id="KW-0946">Virion</keyword>
<gene>
    <name evidence="14" type="primary">UL49</name>
</gene>
<organismHost>
    <name type="scientific">Saimiri</name>
    <name type="common">squirrel monkeys</name>
    <dbReference type="NCBI Taxonomy" id="9520"/>
</organismHost>
<feature type="compositionally biased region" description="Low complexity" evidence="13">
    <location>
        <begin position="116"/>
        <end position="135"/>
    </location>
</feature>
<evidence type="ECO:0000256" key="12">
    <source>
        <dbReference type="ARBA" id="ARBA00023200"/>
    </source>
</evidence>
<dbReference type="EMBL" id="HM625781">
    <property type="protein sequence ID" value="ADO13779.1"/>
    <property type="molecule type" value="Genomic_DNA"/>
</dbReference>
<feature type="compositionally biased region" description="Polar residues" evidence="13">
    <location>
        <begin position="279"/>
        <end position="292"/>
    </location>
</feature>
<keyword evidence="15" id="KW-1185">Reference proteome</keyword>
<evidence type="ECO:0000256" key="9">
    <source>
        <dbReference type="ARBA" id="ARBA00022580"/>
    </source>
</evidence>
<keyword evidence="7" id="KW-0597">Phosphoprotein</keyword>
<evidence type="ECO:0000256" key="1">
    <source>
        <dbReference type="ARBA" id="ARBA00004136"/>
    </source>
</evidence>
<dbReference type="KEGG" id="vg:9829308"/>
<evidence type="ECO:0000256" key="6">
    <source>
        <dbReference type="ARBA" id="ARBA00014377"/>
    </source>
</evidence>
<organism evidence="14 15">
    <name type="scientific">Saimiriine herpesvirus 1 (strain MV-5-4-PSL)</name>
    <name type="common">SaHV-1</name>
    <name type="synonym">Marmoset herpesvirus</name>
    <dbReference type="NCBI Taxonomy" id="10353"/>
    <lineage>
        <taxon>Viruses</taxon>
        <taxon>Duplodnaviria</taxon>
        <taxon>Heunggongvirae</taxon>
        <taxon>Peploviricota</taxon>
        <taxon>Herviviricetes</taxon>
        <taxon>Herpesvirales</taxon>
        <taxon>Orthoherpesviridae</taxon>
        <taxon>Alphaherpesvirinae</taxon>
        <taxon>Simplexvirus</taxon>
        <taxon>Simplexvirus saimiriinealpha1</taxon>
    </lineage>
</organism>
<keyword evidence="9" id="KW-0920">Virion tegument</keyword>
<keyword evidence="8" id="KW-1048">Host nucleus</keyword>
<keyword evidence="12" id="KW-1035">Host cytoplasm</keyword>
<accession>E2IUC1</accession>
<dbReference type="Proteomes" id="UP000127069">
    <property type="component" value="Segment"/>
</dbReference>
<feature type="region of interest" description="Disordered" evidence="13">
    <location>
        <begin position="1"/>
        <end position="168"/>
    </location>
</feature>
<dbReference type="RefSeq" id="YP_003933791.1">
    <property type="nucleotide sequence ID" value="NC_014567.1"/>
</dbReference>
<evidence type="ECO:0000256" key="13">
    <source>
        <dbReference type="SAM" id="MobiDB-lite"/>
    </source>
</evidence>
<evidence type="ECO:0000256" key="3">
    <source>
        <dbReference type="ARBA" id="ARBA00004192"/>
    </source>
</evidence>
<evidence type="ECO:0000256" key="7">
    <source>
        <dbReference type="ARBA" id="ARBA00022553"/>
    </source>
</evidence>
<dbReference type="GO" id="GO:0042025">
    <property type="term" value="C:host cell nucleus"/>
    <property type="evidence" value="ECO:0007669"/>
    <property type="project" value="UniProtKB-SubCell"/>
</dbReference>
<evidence type="ECO:0000313" key="14">
    <source>
        <dbReference type="EMBL" id="ADO13779.1"/>
    </source>
</evidence>
<evidence type="ECO:0000256" key="2">
    <source>
        <dbReference type="ARBA" id="ARBA00004147"/>
    </source>
</evidence>
<feature type="compositionally biased region" description="Basic and acidic residues" evidence="13">
    <location>
        <begin position="149"/>
        <end position="162"/>
    </location>
</feature>
<feature type="region of interest" description="Disordered" evidence="13">
    <location>
        <begin position="259"/>
        <end position="301"/>
    </location>
</feature>
<sequence>MASRKSTRRPAATQSGDYEDDYYDILTPEGSPDAAARGRSVRRRGGSLAHPSLYADEDDEPEYDWAGSSSRRSRHGEYETSGSYRATPASAGAKETQGRSQSQRRAKSNTRKGDAHASSAIAATLAAKPASAPRAQKSEAAKPSAAKAADGDATRSTPREARAAPGLGVVGSNRLLHFSETPSSSTAAWRGTTPIFNKRIFCAAVGRVAAAHARRAAARLWDMSPPRCNKDLDELLEATNIRITVSEGQRLLARANECLPESTPGGIVGETSERETRPAASSRTAAPKTASTRRPPPGSAS</sequence>
<evidence type="ECO:0000256" key="11">
    <source>
        <dbReference type="ARBA" id="ARBA00022844"/>
    </source>
</evidence>
<evidence type="ECO:0000313" key="15">
    <source>
        <dbReference type="Proteomes" id="UP000127069"/>
    </source>
</evidence>
<dbReference type="Pfam" id="PF04823">
    <property type="entry name" value="Herpes_UL49_2"/>
    <property type="match status" value="1"/>
</dbReference>
<comment type="similarity">
    <text evidence="5">Belongs to the alphaherpesvirinae VP22 tegument protein family.</text>
</comment>
<evidence type="ECO:0000256" key="4">
    <source>
        <dbReference type="ARBA" id="ARBA00004535"/>
    </source>
</evidence>
<evidence type="ECO:0000256" key="10">
    <source>
        <dbReference type="ARBA" id="ARBA00022812"/>
    </source>
</evidence>
<reference evidence="14 15" key="1">
    <citation type="journal article" date="2011" name="Virology">
        <title>Structure and sequence of the saimiriine herpesvirus 1 genome.</title>
        <authorList>
            <person name="Tyler S."/>
            <person name="Severini A."/>
            <person name="Black D."/>
            <person name="Walker M."/>
            <person name="Eberle R."/>
        </authorList>
    </citation>
    <scope>NUCLEOTIDE SEQUENCE [LARGE SCALE GENOMIC DNA]</scope>
    <source>
        <strain evidence="14">MV 5-4</strain>
    </source>
</reference>
<evidence type="ECO:0000256" key="8">
    <source>
        <dbReference type="ARBA" id="ARBA00022562"/>
    </source>
</evidence>
<organismHost>
    <name type="scientific">Callithrix</name>
    <dbReference type="NCBI Taxonomy" id="9481"/>
</organismHost>
<dbReference type="GO" id="GO:0044177">
    <property type="term" value="C:host cell Golgi apparatus"/>
    <property type="evidence" value="ECO:0007669"/>
    <property type="project" value="UniProtKB-SubCell"/>
</dbReference>
<protein>
    <recommendedName>
        <fullName evidence="6">Tegument protein VP22</fullName>
    </recommendedName>
</protein>
<name>E2IUC1_SHV1</name>
<dbReference type="OrthoDB" id="18189at10239"/>